<dbReference type="RefSeq" id="WP_114068078.1">
    <property type="nucleotide sequence ID" value="NZ_CP030850.1"/>
</dbReference>
<dbReference type="SUPFAM" id="SSF55486">
    <property type="entry name" value="Metalloproteases ('zincins'), catalytic domain"/>
    <property type="match status" value="1"/>
</dbReference>
<dbReference type="PROSITE" id="PS50853">
    <property type="entry name" value="FN3"/>
    <property type="match status" value="1"/>
</dbReference>
<protein>
    <recommendedName>
        <fullName evidence="2">Fibronectin type-III domain-containing protein</fullName>
    </recommendedName>
</protein>
<dbReference type="KEGG" id="run:DR864_16835"/>
<dbReference type="Gene3D" id="3.40.390.10">
    <property type="entry name" value="Collagenase (Catalytic Domain)"/>
    <property type="match status" value="1"/>
</dbReference>
<feature type="chain" id="PRO_5016781541" description="Fibronectin type-III domain-containing protein" evidence="1">
    <location>
        <begin position="27"/>
        <end position="985"/>
    </location>
</feature>
<evidence type="ECO:0000313" key="4">
    <source>
        <dbReference type="Proteomes" id="UP000251993"/>
    </source>
</evidence>
<reference evidence="3 4" key="1">
    <citation type="submission" date="2018-07" db="EMBL/GenBank/DDBJ databases">
        <title>Genome sequencing of Runella.</title>
        <authorList>
            <person name="Baek M.-G."/>
            <person name="Yi H."/>
        </authorList>
    </citation>
    <scope>NUCLEOTIDE SEQUENCE [LARGE SCALE GENOMIC DNA]</scope>
    <source>
        <strain evidence="3 4">HYN0085</strain>
    </source>
</reference>
<keyword evidence="4" id="KW-1185">Reference proteome</keyword>
<dbReference type="InterPro" id="IPR036116">
    <property type="entry name" value="FN3_sf"/>
</dbReference>
<dbReference type="Pfam" id="PF20009">
    <property type="entry name" value="GEVED"/>
    <property type="match status" value="1"/>
</dbReference>
<proteinExistence type="predicted"/>
<feature type="domain" description="Fibronectin type-III" evidence="2">
    <location>
        <begin position="321"/>
        <end position="409"/>
    </location>
</feature>
<dbReference type="InterPro" id="IPR008754">
    <property type="entry name" value="Peptidase_M43"/>
</dbReference>
<dbReference type="EMBL" id="CP030850">
    <property type="protein sequence ID" value="AXE19295.1"/>
    <property type="molecule type" value="Genomic_DNA"/>
</dbReference>
<evidence type="ECO:0000256" key="1">
    <source>
        <dbReference type="SAM" id="SignalP"/>
    </source>
</evidence>
<dbReference type="SUPFAM" id="SSF49265">
    <property type="entry name" value="Fibronectin type III"/>
    <property type="match status" value="1"/>
</dbReference>
<gene>
    <name evidence="3" type="ORF">DR864_16835</name>
</gene>
<organism evidence="3 4">
    <name type="scientific">Runella rosea</name>
    <dbReference type="NCBI Taxonomy" id="2259595"/>
    <lineage>
        <taxon>Bacteria</taxon>
        <taxon>Pseudomonadati</taxon>
        <taxon>Bacteroidota</taxon>
        <taxon>Cytophagia</taxon>
        <taxon>Cytophagales</taxon>
        <taxon>Spirosomataceae</taxon>
        <taxon>Runella</taxon>
    </lineage>
</organism>
<dbReference type="Proteomes" id="UP000251993">
    <property type="component" value="Chromosome"/>
</dbReference>
<evidence type="ECO:0000313" key="3">
    <source>
        <dbReference type="EMBL" id="AXE19295.1"/>
    </source>
</evidence>
<dbReference type="GO" id="GO:0008237">
    <property type="term" value="F:metallopeptidase activity"/>
    <property type="evidence" value="ECO:0007669"/>
    <property type="project" value="InterPro"/>
</dbReference>
<sequence length="985" mass="104964">MKKNGLRFLILMTALCGLLLCNNATAQLTPCAVADPPSDSILGLEKRLLKLKSQFVKNARTSGLMAVQYIPVKAHILRKNDGTGGLSLADLNTSLAQINRYFQNIGSGLQLYFCGSPNIINNTAYYDYNNTEELALCNANNVSNAINIYFPNSIRFGSLTVSGYAYFPSTLSISNSLFIQAQAATDNRTLAHELGHYFNLLHTFQNSNNINNAEREYVTRNAMQGANCTLKGDLLCDTPADPYGRDSVAIQGCTYTGAARDPQGQLYMPSLSNMMSYYPVSCGSDFTPGQYARMADGFLLRSDPSNQYNFSCGPTVTGSNVPGNLTGMLLASGLSLTFADNSSNESGFIIERSSISAAEGFMPIGGLPPNTTTYIDQTINAYTTYYYRVKASNSSTQYSAVLTISTALNYCTPTYTYACGTAAVVIDEFVLKQGATTIINNNNSNCSLANYGDYTGTPYPVTAGNTYTFTVAAVAQGSGNYYDQHVSIWVDFDQDGYFELNERVYRSDSLVSMPRMNPVASGAFVIPISVQGLVRVRVRSGFNFGVSSAVTNPCGLLPFGETEDYMLQVTSPSPATIITNAVTPSSVCAGQVISVGFTAANFSSTSYVVQLSDNTGNNFITIPTTGTGSPLTAQIPENAIAGIGYKVRVISISPSVTGSASSTFIINAIPDAPGVTTPISYSQGQTASPLSAVGTNLKWYLTASGGMGSSVAPTPSTVDVGTTDYYVSQTANNCESTRAGIQVNVVGVSTAAVCLNLALFLEGPYAGSQTMTNKLNQQGLLPGQTPVSSLGVPTPAGQPYSGAPWNYSGSETVISYPSNAVDWVLISLRTVAQDPITTVFRTAALLLSNGSVSWVGACPVLPINQSYFVVVEHRNHIGAVSHQAIAVINNSINYNFSTQQSYIPAGSPANGQKQLSGGLFVLYAADCTKNSLSQIDANDTSKWRVDNGKVGRYLTTDFNMDGAPDANDNTVWRLNNGRFSGVNFY</sequence>
<dbReference type="Gene3D" id="2.60.40.10">
    <property type="entry name" value="Immunoglobulins"/>
    <property type="match status" value="1"/>
</dbReference>
<dbReference type="Pfam" id="PF05572">
    <property type="entry name" value="Peptidase_M43"/>
    <property type="match status" value="1"/>
</dbReference>
<name>A0A344TKX4_9BACT</name>
<evidence type="ECO:0000259" key="2">
    <source>
        <dbReference type="PROSITE" id="PS50853"/>
    </source>
</evidence>
<dbReference type="AlphaFoldDB" id="A0A344TKX4"/>
<dbReference type="InterPro" id="IPR045474">
    <property type="entry name" value="GEVED"/>
</dbReference>
<keyword evidence="1" id="KW-0732">Signal</keyword>
<accession>A0A344TKX4</accession>
<dbReference type="InterPro" id="IPR013783">
    <property type="entry name" value="Ig-like_fold"/>
</dbReference>
<dbReference type="InterPro" id="IPR024079">
    <property type="entry name" value="MetalloPept_cat_dom_sf"/>
</dbReference>
<dbReference type="InterPro" id="IPR003961">
    <property type="entry name" value="FN3_dom"/>
</dbReference>
<dbReference type="OrthoDB" id="6278496at2"/>
<feature type="signal peptide" evidence="1">
    <location>
        <begin position="1"/>
        <end position="26"/>
    </location>
</feature>